<feature type="coiled-coil region" evidence="5">
    <location>
        <begin position="5"/>
        <end position="32"/>
    </location>
</feature>
<comment type="subcellular location">
    <subcellularLocation>
        <location evidence="1">Membrane</location>
    </subcellularLocation>
</comment>
<dbReference type="PROSITE" id="PS50113">
    <property type="entry name" value="PAC"/>
    <property type="match status" value="1"/>
</dbReference>
<evidence type="ECO:0000256" key="5">
    <source>
        <dbReference type="SAM" id="Coils"/>
    </source>
</evidence>
<dbReference type="CDD" id="cd11386">
    <property type="entry name" value="MCP_signal"/>
    <property type="match status" value="1"/>
</dbReference>
<dbReference type="PANTHER" id="PTHR32089">
    <property type="entry name" value="METHYL-ACCEPTING CHEMOTAXIS PROTEIN MCPB"/>
    <property type="match status" value="1"/>
</dbReference>
<dbReference type="AlphaFoldDB" id="A0A075NWG9"/>
<evidence type="ECO:0000259" key="6">
    <source>
        <dbReference type="PROSITE" id="PS50111"/>
    </source>
</evidence>
<dbReference type="eggNOG" id="COG2202">
    <property type="taxonomic scope" value="Bacteria"/>
</dbReference>
<feature type="domain" description="PAS" evidence="7">
    <location>
        <begin position="140"/>
        <end position="187"/>
    </location>
</feature>
<dbReference type="CDD" id="cd00130">
    <property type="entry name" value="PAS"/>
    <property type="match status" value="2"/>
</dbReference>
<feature type="domain" description="PAC" evidence="8">
    <location>
        <begin position="216"/>
        <end position="268"/>
    </location>
</feature>
<keyword evidence="5" id="KW-0175">Coiled coil</keyword>
<evidence type="ECO:0000259" key="8">
    <source>
        <dbReference type="PROSITE" id="PS50113"/>
    </source>
</evidence>
<comment type="similarity">
    <text evidence="3">Belongs to the methyl-accepting chemotaxis (MCP) protein family.</text>
</comment>
<evidence type="ECO:0000256" key="1">
    <source>
        <dbReference type="ARBA" id="ARBA00004370"/>
    </source>
</evidence>
<dbReference type="PANTHER" id="PTHR32089:SF112">
    <property type="entry name" value="LYSOZYME-LIKE PROTEIN-RELATED"/>
    <property type="match status" value="1"/>
</dbReference>
<accession>A0A075NWG9</accession>
<evidence type="ECO:0000313" key="9">
    <source>
        <dbReference type="EMBL" id="AIF97796.1"/>
    </source>
</evidence>
<dbReference type="InterPro" id="IPR035965">
    <property type="entry name" value="PAS-like_dom_sf"/>
</dbReference>
<evidence type="ECO:0000256" key="2">
    <source>
        <dbReference type="ARBA" id="ARBA00023224"/>
    </source>
</evidence>
<dbReference type="Gene3D" id="1.10.287.950">
    <property type="entry name" value="Methyl-accepting chemotaxis protein"/>
    <property type="match status" value="1"/>
</dbReference>
<dbReference type="Proteomes" id="UP000056090">
    <property type="component" value="Chromosome"/>
</dbReference>
<dbReference type="Pfam" id="PF13426">
    <property type="entry name" value="PAS_9"/>
    <property type="match status" value="1"/>
</dbReference>
<dbReference type="InterPro" id="IPR000700">
    <property type="entry name" value="PAS-assoc_C"/>
</dbReference>
<sequence length="438" mass="48873">MFFKNKELEAENARLKKELAAFLTVQDELREEMLHIALNPQGQITDINDGFSTVSGYGLPQLQGKSLSSLIPQHLTQHDGVKRMLKAIKDGDHWHGMMNFLHANGEELWFRGILQPIEGQKDNVIQFAIYMAEQTKDITKSHEMKDMLAALHNASAVIEFDLNGNILKANHNFLSTMGYSESQIVGKHHRIFCSAEDAESPEYKRFWQDLSQGKMYSDRFKRVDSRGNEVWLEASYNPIRDEYGKLYKVVKFATVITEQMQREFAISEAANVAFSISKETGEHAKNGNQVLDNTVRIMGELTEQTGKASSGIKELDEQSQKVADLVQSISGIADQTNLLALNAAIEAARAGDQGRGFAVVADEVRQLASRTSSATEEIVNVVVENRKLTENAVQLIEAGQEKAREALEYSTESGKVMSDIEKGATEVVNAIGQFTQRL</sequence>
<proteinExistence type="inferred from homology"/>
<dbReference type="Gene3D" id="3.30.450.20">
    <property type="entry name" value="PAS domain"/>
    <property type="match status" value="2"/>
</dbReference>
<dbReference type="PROSITE" id="PS50112">
    <property type="entry name" value="PAS"/>
    <property type="match status" value="1"/>
</dbReference>
<dbReference type="InterPro" id="IPR004089">
    <property type="entry name" value="MCPsignal_dom"/>
</dbReference>
<dbReference type="PRINTS" id="PR00260">
    <property type="entry name" value="CHEMTRNSDUCR"/>
</dbReference>
<keyword evidence="10" id="KW-1185">Reference proteome</keyword>
<dbReference type="eggNOG" id="COG0840">
    <property type="taxonomic scope" value="Bacteria"/>
</dbReference>
<dbReference type="RefSeq" id="WP_044056001.1">
    <property type="nucleotide sequence ID" value="NZ_CBCSKJ010000001.1"/>
</dbReference>
<dbReference type="InterPro" id="IPR000014">
    <property type="entry name" value="PAS"/>
</dbReference>
<dbReference type="GO" id="GO:0004888">
    <property type="term" value="F:transmembrane signaling receptor activity"/>
    <property type="evidence" value="ECO:0007669"/>
    <property type="project" value="InterPro"/>
</dbReference>
<keyword evidence="2 4" id="KW-0807">Transducer</keyword>
<dbReference type="SUPFAM" id="SSF55785">
    <property type="entry name" value="PYP-like sensor domain (PAS domain)"/>
    <property type="match status" value="2"/>
</dbReference>
<protein>
    <submittedName>
        <fullName evidence="9">Chemotaxis protein</fullName>
    </submittedName>
</protein>
<organism evidence="9 10">
    <name type="scientific">Alteromonas australica</name>
    <dbReference type="NCBI Taxonomy" id="589873"/>
    <lineage>
        <taxon>Bacteria</taxon>
        <taxon>Pseudomonadati</taxon>
        <taxon>Pseudomonadota</taxon>
        <taxon>Gammaproteobacteria</taxon>
        <taxon>Alteromonadales</taxon>
        <taxon>Alteromonadaceae</taxon>
        <taxon>Alteromonas/Salinimonas group</taxon>
        <taxon>Alteromonas</taxon>
    </lineage>
</organism>
<feature type="domain" description="Methyl-accepting transducer" evidence="6">
    <location>
        <begin position="266"/>
        <end position="438"/>
    </location>
</feature>
<dbReference type="NCBIfam" id="TIGR00229">
    <property type="entry name" value="sensory_box"/>
    <property type="match status" value="2"/>
</dbReference>
<dbReference type="InterPro" id="IPR004090">
    <property type="entry name" value="Chemotax_Me-accpt_rcpt"/>
</dbReference>
<dbReference type="PROSITE" id="PS50111">
    <property type="entry name" value="CHEMOTAXIS_TRANSDUC_2"/>
    <property type="match status" value="1"/>
</dbReference>
<dbReference type="Pfam" id="PF08447">
    <property type="entry name" value="PAS_3"/>
    <property type="match status" value="1"/>
</dbReference>
<dbReference type="GO" id="GO:0006935">
    <property type="term" value="P:chemotaxis"/>
    <property type="evidence" value="ECO:0007669"/>
    <property type="project" value="InterPro"/>
</dbReference>
<dbReference type="InterPro" id="IPR013655">
    <property type="entry name" value="PAS_fold_3"/>
</dbReference>
<dbReference type="SMART" id="SM00283">
    <property type="entry name" value="MA"/>
    <property type="match status" value="1"/>
</dbReference>
<dbReference type="GO" id="GO:0016020">
    <property type="term" value="C:membrane"/>
    <property type="evidence" value="ECO:0007669"/>
    <property type="project" value="UniProtKB-SubCell"/>
</dbReference>
<reference evidence="9 10" key="1">
    <citation type="submission" date="2014-06" db="EMBL/GenBank/DDBJ databases">
        <title>Genomes of Alteromonas australica, a world apart.</title>
        <authorList>
            <person name="Gonzaga A."/>
            <person name="Lopez-Perez M."/>
            <person name="Rodriguez-Valera F."/>
        </authorList>
    </citation>
    <scope>NUCLEOTIDE SEQUENCE [LARGE SCALE GENOMIC DNA]</scope>
    <source>
        <strain evidence="9 10">H 17</strain>
    </source>
</reference>
<dbReference type="SUPFAM" id="SSF58104">
    <property type="entry name" value="Methyl-accepting chemotaxis protein (MCP) signaling domain"/>
    <property type="match status" value="1"/>
</dbReference>
<evidence type="ECO:0000259" key="7">
    <source>
        <dbReference type="PROSITE" id="PS50112"/>
    </source>
</evidence>
<evidence type="ECO:0000256" key="4">
    <source>
        <dbReference type="PROSITE-ProRule" id="PRU00284"/>
    </source>
</evidence>
<dbReference type="EMBL" id="CP008849">
    <property type="protein sequence ID" value="AIF97796.1"/>
    <property type="molecule type" value="Genomic_DNA"/>
</dbReference>
<dbReference type="GO" id="GO:0007165">
    <property type="term" value="P:signal transduction"/>
    <property type="evidence" value="ECO:0007669"/>
    <property type="project" value="UniProtKB-KW"/>
</dbReference>
<evidence type="ECO:0000313" key="10">
    <source>
        <dbReference type="Proteomes" id="UP000056090"/>
    </source>
</evidence>
<gene>
    <name evidence="9" type="ORF">EP13_03285</name>
</gene>
<evidence type="ECO:0000256" key="3">
    <source>
        <dbReference type="ARBA" id="ARBA00029447"/>
    </source>
</evidence>
<dbReference type="SMART" id="SM00091">
    <property type="entry name" value="PAS"/>
    <property type="match status" value="2"/>
</dbReference>
<dbReference type="Pfam" id="PF00015">
    <property type="entry name" value="MCPsignal"/>
    <property type="match status" value="1"/>
</dbReference>
<dbReference type="KEGG" id="aal:EP13_03285"/>
<name>A0A075NWG9_9ALTE</name>
<dbReference type="GeneID" id="78253963"/>